<dbReference type="AlphaFoldDB" id="A0A517LX85"/>
<evidence type="ECO:0000313" key="4">
    <source>
        <dbReference type="Proteomes" id="UP000319557"/>
    </source>
</evidence>
<protein>
    <submittedName>
        <fullName evidence="3">VanZ like family protein</fullName>
    </submittedName>
</protein>
<proteinExistence type="predicted"/>
<keyword evidence="1" id="KW-0812">Transmembrane</keyword>
<dbReference type="OrthoDB" id="288647at2"/>
<accession>A0A517LX85</accession>
<organism evidence="3 4">
    <name type="scientific">Rosistilla ulvae</name>
    <dbReference type="NCBI Taxonomy" id="1930277"/>
    <lineage>
        <taxon>Bacteria</taxon>
        <taxon>Pseudomonadati</taxon>
        <taxon>Planctomycetota</taxon>
        <taxon>Planctomycetia</taxon>
        <taxon>Pirellulales</taxon>
        <taxon>Pirellulaceae</taxon>
        <taxon>Rosistilla</taxon>
    </lineage>
</organism>
<gene>
    <name evidence="3" type="ORF">EC9_13900</name>
</gene>
<evidence type="ECO:0000313" key="3">
    <source>
        <dbReference type="EMBL" id="QDS87212.1"/>
    </source>
</evidence>
<feature type="transmembrane region" description="Helical" evidence="1">
    <location>
        <begin position="41"/>
        <end position="59"/>
    </location>
</feature>
<dbReference type="KEGG" id="ruv:EC9_13900"/>
<feature type="transmembrane region" description="Helical" evidence="1">
    <location>
        <begin position="14"/>
        <end position="35"/>
    </location>
</feature>
<evidence type="ECO:0000256" key="1">
    <source>
        <dbReference type="SAM" id="Phobius"/>
    </source>
</evidence>
<dbReference type="EMBL" id="CP036261">
    <property type="protein sequence ID" value="QDS87212.1"/>
    <property type="molecule type" value="Genomic_DNA"/>
</dbReference>
<dbReference type="NCBIfam" id="NF037970">
    <property type="entry name" value="vanZ_1"/>
    <property type="match status" value="1"/>
</dbReference>
<dbReference type="RefSeq" id="WP_145343412.1">
    <property type="nucleotide sequence ID" value="NZ_CP036261.1"/>
</dbReference>
<feature type="transmembrane region" description="Helical" evidence="1">
    <location>
        <begin position="71"/>
        <end position="93"/>
    </location>
</feature>
<sequence length="124" mass="13643">MNASPVKQRGPESFLWKLMAVCCVLGAFLIPLPAGSPRLDQLYNLSHLLVFGGLAYFLMRQFPSWGFLRKVAFTLSSVLTIGVGIELIQPYFGRRASFHDVVNDLIGGVVGITIAAAFRWVRAS</sequence>
<dbReference type="Pfam" id="PF04892">
    <property type="entry name" value="VanZ"/>
    <property type="match status" value="1"/>
</dbReference>
<reference evidence="3 4" key="1">
    <citation type="submission" date="2019-02" db="EMBL/GenBank/DDBJ databases">
        <title>Deep-cultivation of Planctomycetes and their phenomic and genomic characterization uncovers novel biology.</title>
        <authorList>
            <person name="Wiegand S."/>
            <person name="Jogler M."/>
            <person name="Boedeker C."/>
            <person name="Pinto D."/>
            <person name="Vollmers J."/>
            <person name="Rivas-Marin E."/>
            <person name="Kohn T."/>
            <person name="Peeters S.H."/>
            <person name="Heuer A."/>
            <person name="Rast P."/>
            <person name="Oberbeckmann S."/>
            <person name="Bunk B."/>
            <person name="Jeske O."/>
            <person name="Meyerdierks A."/>
            <person name="Storesund J.E."/>
            <person name="Kallscheuer N."/>
            <person name="Luecker S."/>
            <person name="Lage O.M."/>
            <person name="Pohl T."/>
            <person name="Merkel B.J."/>
            <person name="Hornburger P."/>
            <person name="Mueller R.-W."/>
            <person name="Bruemmer F."/>
            <person name="Labrenz M."/>
            <person name="Spormann A.M."/>
            <person name="Op den Camp H."/>
            <person name="Overmann J."/>
            <person name="Amann R."/>
            <person name="Jetten M.S.M."/>
            <person name="Mascher T."/>
            <person name="Medema M.H."/>
            <person name="Devos D.P."/>
            <person name="Kaster A.-K."/>
            <person name="Ovreas L."/>
            <person name="Rohde M."/>
            <person name="Galperin M.Y."/>
            <person name="Jogler C."/>
        </authorList>
    </citation>
    <scope>NUCLEOTIDE SEQUENCE [LARGE SCALE GENOMIC DNA]</scope>
    <source>
        <strain evidence="3 4">EC9</strain>
    </source>
</reference>
<name>A0A517LX85_9BACT</name>
<dbReference type="InterPro" id="IPR006976">
    <property type="entry name" value="VanZ-like"/>
</dbReference>
<feature type="transmembrane region" description="Helical" evidence="1">
    <location>
        <begin position="105"/>
        <end position="121"/>
    </location>
</feature>
<keyword evidence="1" id="KW-1133">Transmembrane helix</keyword>
<keyword evidence="1" id="KW-0472">Membrane</keyword>
<evidence type="ECO:0000259" key="2">
    <source>
        <dbReference type="Pfam" id="PF04892"/>
    </source>
</evidence>
<dbReference type="Proteomes" id="UP000319557">
    <property type="component" value="Chromosome"/>
</dbReference>
<keyword evidence="4" id="KW-1185">Reference proteome</keyword>
<feature type="domain" description="VanZ-like" evidence="2">
    <location>
        <begin position="39"/>
        <end position="118"/>
    </location>
</feature>